<dbReference type="PROSITE" id="PS51330">
    <property type="entry name" value="DHFR_2"/>
    <property type="match status" value="1"/>
</dbReference>
<feature type="domain" description="DHFR" evidence="10">
    <location>
        <begin position="2"/>
        <end position="168"/>
    </location>
</feature>
<evidence type="ECO:0000256" key="3">
    <source>
        <dbReference type="ARBA" id="ARBA00012856"/>
    </source>
</evidence>
<proteinExistence type="inferred from homology"/>
<reference evidence="11 12" key="1">
    <citation type="journal article" date="2011" name="Front. Microbiol.">
        <title>Genomic signatures of strain selection and enhancement in Bacillus atrophaeus var. globigii, a historical biowarfare simulant.</title>
        <authorList>
            <person name="Gibbons H.S."/>
            <person name="Broomall S.M."/>
            <person name="McNew L.A."/>
            <person name="Daligault H."/>
            <person name="Chapman C."/>
            <person name="Bruce D."/>
            <person name="Karavis M."/>
            <person name="Krepps M."/>
            <person name="McGregor P.A."/>
            <person name="Hong C."/>
            <person name="Park K.H."/>
            <person name="Akmal A."/>
            <person name="Feldman A."/>
            <person name="Lin J.S."/>
            <person name="Chang W.E."/>
            <person name="Higgs B.W."/>
            <person name="Demirev P."/>
            <person name="Lindquist J."/>
            <person name="Liem A."/>
            <person name="Fochler E."/>
            <person name="Read T.D."/>
            <person name="Tapia R."/>
            <person name="Johnson S."/>
            <person name="Bishop-Lilly K.A."/>
            <person name="Detter C."/>
            <person name="Han C."/>
            <person name="Sozhamannan S."/>
            <person name="Rosenzweig C.N."/>
            <person name="Skowronski E.W."/>
        </authorList>
    </citation>
    <scope>NUCLEOTIDE SEQUENCE [LARGE SCALE GENOMIC DNA]</scope>
    <source>
        <strain evidence="11 12">AK5</strain>
    </source>
</reference>
<dbReference type="PANTHER" id="PTHR48069:SF3">
    <property type="entry name" value="DIHYDROFOLATE REDUCTASE"/>
    <property type="match status" value="1"/>
</dbReference>
<sequence>MHISLIAAMANDRVIGKQGDMPWHLPGELQYFKSLTMGKPIVMGRKTFESIGRPLPGRHNIVISRNAGDLPQEVTVVDSPAAAIAAAKAEAERNGQTLNEIMIIGGGQIYQAFLPLATRLYLTHIDLEVDGDTWFPEYHPEQWQRTLLREQAVDAENTLAYHGYLYEKK</sequence>
<evidence type="ECO:0000256" key="6">
    <source>
        <dbReference type="ARBA" id="ARBA00023002"/>
    </source>
</evidence>
<protein>
    <recommendedName>
        <fullName evidence="3 8">Dihydrofolate reductase</fullName>
        <ecNumber evidence="3 8">1.5.1.3</ecNumber>
    </recommendedName>
</protein>
<comment type="pathway">
    <text evidence="1 8">Cofactor biosynthesis; tetrahydrofolate biosynthesis; 5,6,7,8-tetrahydrofolate from 7,8-dihydrofolate: step 1/1.</text>
</comment>
<dbReference type="InterPro" id="IPR024072">
    <property type="entry name" value="DHFR-like_dom_sf"/>
</dbReference>
<evidence type="ECO:0000256" key="9">
    <source>
        <dbReference type="RuleBase" id="RU004474"/>
    </source>
</evidence>
<dbReference type="PANTHER" id="PTHR48069">
    <property type="entry name" value="DIHYDROFOLATE REDUCTASE"/>
    <property type="match status" value="1"/>
</dbReference>
<comment type="caution">
    <text evidence="11">The sequence shown here is derived from an EMBL/GenBank/DDBJ whole genome shotgun (WGS) entry which is preliminary data.</text>
</comment>
<evidence type="ECO:0000256" key="2">
    <source>
        <dbReference type="ARBA" id="ARBA00009539"/>
    </source>
</evidence>
<dbReference type="AlphaFoldDB" id="A0A432VT24"/>
<dbReference type="CDD" id="cd00209">
    <property type="entry name" value="DHFR"/>
    <property type="match status" value="1"/>
</dbReference>
<comment type="function">
    <text evidence="7 8">Key enzyme in folate metabolism. Catalyzes an essential reaction for de novo glycine and purine synthesis, and for DNA precursor synthesis.</text>
</comment>
<dbReference type="RefSeq" id="WP_126793078.1">
    <property type="nucleotide sequence ID" value="NZ_PIPI01000005.1"/>
</dbReference>
<dbReference type="GO" id="GO:0005829">
    <property type="term" value="C:cytosol"/>
    <property type="evidence" value="ECO:0007669"/>
    <property type="project" value="TreeGrafter"/>
</dbReference>
<keyword evidence="12" id="KW-1185">Reference proteome</keyword>
<name>A0A432VT24_9GAMM</name>
<dbReference type="GO" id="GO:0006730">
    <property type="term" value="P:one-carbon metabolic process"/>
    <property type="evidence" value="ECO:0007669"/>
    <property type="project" value="UniProtKB-KW"/>
</dbReference>
<comment type="similarity">
    <text evidence="2 8 9">Belongs to the dihydrofolate reductase family.</text>
</comment>
<dbReference type="PRINTS" id="PR00070">
    <property type="entry name" value="DHFR"/>
</dbReference>
<evidence type="ECO:0000256" key="5">
    <source>
        <dbReference type="ARBA" id="ARBA00022857"/>
    </source>
</evidence>
<dbReference type="InterPro" id="IPR012259">
    <property type="entry name" value="DHFR"/>
</dbReference>
<evidence type="ECO:0000313" key="12">
    <source>
        <dbReference type="Proteomes" id="UP000288212"/>
    </source>
</evidence>
<dbReference type="Pfam" id="PF00186">
    <property type="entry name" value="DHFR_1"/>
    <property type="match status" value="1"/>
</dbReference>
<evidence type="ECO:0000256" key="8">
    <source>
        <dbReference type="PIRNR" id="PIRNR000194"/>
    </source>
</evidence>
<dbReference type="GO" id="GO:0046655">
    <property type="term" value="P:folic acid metabolic process"/>
    <property type="evidence" value="ECO:0007669"/>
    <property type="project" value="TreeGrafter"/>
</dbReference>
<evidence type="ECO:0000259" key="10">
    <source>
        <dbReference type="PROSITE" id="PS51330"/>
    </source>
</evidence>
<dbReference type="GO" id="GO:0004146">
    <property type="term" value="F:dihydrofolate reductase activity"/>
    <property type="evidence" value="ECO:0007669"/>
    <property type="project" value="UniProtKB-EC"/>
</dbReference>
<comment type="catalytic activity">
    <reaction evidence="8">
        <text>(6S)-5,6,7,8-tetrahydrofolate + NADP(+) = 7,8-dihydrofolate + NADPH + H(+)</text>
        <dbReference type="Rhea" id="RHEA:15009"/>
        <dbReference type="ChEBI" id="CHEBI:15378"/>
        <dbReference type="ChEBI" id="CHEBI:57451"/>
        <dbReference type="ChEBI" id="CHEBI:57453"/>
        <dbReference type="ChEBI" id="CHEBI:57783"/>
        <dbReference type="ChEBI" id="CHEBI:58349"/>
        <dbReference type="EC" id="1.5.1.3"/>
    </reaction>
</comment>
<evidence type="ECO:0000256" key="7">
    <source>
        <dbReference type="ARBA" id="ARBA00025067"/>
    </source>
</evidence>
<keyword evidence="5 8" id="KW-0521">NADP</keyword>
<dbReference type="FunFam" id="3.40.430.10:FF:000001">
    <property type="entry name" value="Dihydrofolate reductase"/>
    <property type="match status" value="1"/>
</dbReference>
<dbReference type="OrthoDB" id="9804315at2"/>
<dbReference type="GO" id="GO:0046654">
    <property type="term" value="P:tetrahydrofolate biosynthetic process"/>
    <property type="evidence" value="ECO:0007669"/>
    <property type="project" value="UniProtKB-UniPathway"/>
</dbReference>
<dbReference type="GO" id="GO:0046452">
    <property type="term" value="P:dihydrofolate metabolic process"/>
    <property type="evidence" value="ECO:0007669"/>
    <property type="project" value="TreeGrafter"/>
</dbReference>
<dbReference type="EMBL" id="PIPI01000005">
    <property type="protein sequence ID" value="RUO19546.1"/>
    <property type="molecule type" value="Genomic_DNA"/>
</dbReference>
<gene>
    <name evidence="11" type="ORF">CWE06_08425</name>
</gene>
<dbReference type="PIRSF" id="PIRSF000194">
    <property type="entry name" value="DHFR"/>
    <property type="match status" value="1"/>
</dbReference>
<dbReference type="UniPathway" id="UPA00077">
    <property type="reaction ID" value="UER00158"/>
</dbReference>
<keyword evidence="4 8" id="KW-0554">One-carbon metabolism</keyword>
<dbReference type="SUPFAM" id="SSF53597">
    <property type="entry name" value="Dihydrofolate reductase-like"/>
    <property type="match status" value="1"/>
</dbReference>
<dbReference type="Gene3D" id="3.40.430.10">
    <property type="entry name" value="Dihydrofolate Reductase, subunit A"/>
    <property type="match status" value="1"/>
</dbReference>
<dbReference type="InterPro" id="IPR001796">
    <property type="entry name" value="DHFR_dom"/>
</dbReference>
<dbReference type="Proteomes" id="UP000288212">
    <property type="component" value="Unassembled WGS sequence"/>
</dbReference>
<evidence type="ECO:0000313" key="11">
    <source>
        <dbReference type="EMBL" id="RUO19546.1"/>
    </source>
</evidence>
<dbReference type="NCBIfam" id="NF008037">
    <property type="entry name" value="PRK10769.1"/>
    <property type="match status" value="1"/>
</dbReference>
<keyword evidence="6 8" id="KW-0560">Oxidoreductase</keyword>
<organism evidence="11 12">
    <name type="scientific">Aliidiomarina haloalkalitolerans</name>
    <dbReference type="NCBI Taxonomy" id="859059"/>
    <lineage>
        <taxon>Bacteria</taxon>
        <taxon>Pseudomonadati</taxon>
        <taxon>Pseudomonadota</taxon>
        <taxon>Gammaproteobacteria</taxon>
        <taxon>Alteromonadales</taxon>
        <taxon>Idiomarinaceae</taxon>
        <taxon>Aliidiomarina</taxon>
    </lineage>
</organism>
<evidence type="ECO:0000256" key="4">
    <source>
        <dbReference type="ARBA" id="ARBA00022563"/>
    </source>
</evidence>
<dbReference type="PROSITE" id="PS00075">
    <property type="entry name" value="DHFR_1"/>
    <property type="match status" value="1"/>
</dbReference>
<accession>A0A432VT24</accession>
<dbReference type="EC" id="1.5.1.3" evidence="3 8"/>
<dbReference type="InterPro" id="IPR017925">
    <property type="entry name" value="DHFR_CS"/>
</dbReference>
<dbReference type="GO" id="GO:0070401">
    <property type="term" value="F:NADP+ binding"/>
    <property type="evidence" value="ECO:0007669"/>
    <property type="project" value="UniProtKB-ARBA"/>
</dbReference>
<evidence type="ECO:0000256" key="1">
    <source>
        <dbReference type="ARBA" id="ARBA00004903"/>
    </source>
</evidence>